<evidence type="ECO:0000259" key="4">
    <source>
        <dbReference type="PROSITE" id="PS50013"/>
    </source>
</evidence>
<dbReference type="InterPro" id="IPR051219">
    <property type="entry name" value="Heterochromatin_chromo-domain"/>
</dbReference>
<evidence type="ECO:0000256" key="1">
    <source>
        <dbReference type="ARBA" id="ARBA00004123"/>
    </source>
</evidence>
<feature type="compositionally biased region" description="Basic and acidic residues" evidence="3">
    <location>
        <begin position="273"/>
        <end position="284"/>
    </location>
</feature>
<evidence type="ECO:0000313" key="5">
    <source>
        <dbReference type="EMBL" id="KAK9768005.1"/>
    </source>
</evidence>
<feature type="compositionally biased region" description="Basic and acidic residues" evidence="3">
    <location>
        <begin position="15"/>
        <end position="36"/>
    </location>
</feature>
<dbReference type="Proteomes" id="UP001479436">
    <property type="component" value="Unassembled WGS sequence"/>
</dbReference>
<feature type="region of interest" description="Disordered" evidence="3">
    <location>
        <begin position="185"/>
        <end position="209"/>
    </location>
</feature>
<feature type="region of interest" description="Disordered" evidence="3">
    <location>
        <begin position="481"/>
        <end position="524"/>
    </location>
</feature>
<dbReference type="CDD" id="cd00024">
    <property type="entry name" value="CD_CSD"/>
    <property type="match status" value="1"/>
</dbReference>
<comment type="subcellular location">
    <subcellularLocation>
        <location evidence="1">Nucleus</location>
    </subcellularLocation>
</comment>
<dbReference type="InterPro" id="IPR016197">
    <property type="entry name" value="Chromo-like_dom_sf"/>
</dbReference>
<dbReference type="EMBL" id="JASJQH010000040">
    <property type="protein sequence ID" value="KAK9768005.1"/>
    <property type="molecule type" value="Genomic_DNA"/>
</dbReference>
<feature type="compositionally biased region" description="Polar residues" evidence="3">
    <location>
        <begin position="297"/>
        <end position="313"/>
    </location>
</feature>
<dbReference type="PROSITE" id="PS50013">
    <property type="entry name" value="CHROMO_2"/>
    <property type="match status" value="1"/>
</dbReference>
<accession>A0ABR2X2L9</accession>
<keyword evidence="6" id="KW-1185">Reference proteome</keyword>
<dbReference type="Pfam" id="PF00385">
    <property type="entry name" value="Chromo"/>
    <property type="match status" value="1"/>
</dbReference>
<dbReference type="SMART" id="SM00298">
    <property type="entry name" value="CHROMO"/>
    <property type="match status" value="1"/>
</dbReference>
<feature type="compositionally biased region" description="Polar residues" evidence="3">
    <location>
        <begin position="374"/>
        <end position="389"/>
    </location>
</feature>
<reference evidence="5 6" key="1">
    <citation type="submission" date="2023-04" db="EMBL/GenBank/DDBJ databases">
        <title>Genome of Basidiobolus ranarum AG-B5.</title>
        <authorList>
            <person name="Stajich J.E."/>
            <person name="Carter-House D."/>
            <person name="Gryganskyi A."/>
        </authorList>
    </citation>
    <scope>NUCLEOTIDE SEQUENCE [LARGE SCALE GENOMIC DNA]</scope>
    <source>
        <strain evidence="5 6">AG-B5</strain>
    </source>
</reference>
<evidence type="ECO:0000313" key="6">
    <source>
        <dbReference type="Proteomes" id="UP001479436"/>
    </source>
</evidence>
<comment type="caution">
    <text evidence="5">The sequence shown here is derived from an EMBL/GenBank/DDBJ whole genome shotgun (WGS) entry which is preliminary data.</text>
</comment>
<dbReference type="InterPro" id="IPR000953">
    <property type="entry name" value="Chromo/chromo_shadow_dom"/>
</dbReference>
<feature type="region of interest" description="Disordered" evidence="3">
    <location>
        <begin position="263"/>
        <end position="462"/>
    </location>
</feature>
<protein>
    <recommendedName>
        <fullName evidence="4">Chromo domain-containing protein</fullName>
    </recommendedName>
</protein>
<evidence type="ECO:0000256" key="3">
    <source>
        <dbReference type="SAM" id="MobiDB-lite"/>
    </source>
</evidence>
<feature type="region of interest" description="Disordered" evidence="3">
    <location>
        <begin position="15"/>
        <end position="84"/>
    </location>
</feature>
<sequence>MSDWLEELSSEDSLHDFIVRDEDMNEETERKPRNTFEVEIITPRLTRNGKVKQENEREAKEKDEVVEEEESDEEEDDDEEVSEWEVEDIMKQKIVKGEEWYLIKWRGYDELTWEPLDHLNCPDLLLDFLDRSNLKSVQFESLKKSSSFHPQATPRSKSRRIMDQGAGGFSSVAKFKKTLETTKSDKAKGVDPLPGYKRKHGYDASIQRSETEKEWENQLRTRENLIQSLNSQYASLPRFKKTRTNLPSTSRSYEKESVLPSIIPNHSVSSQTKEVEATSKKPEIRASPPKEVVRKTTIATPMESSRVSSTTESLPIRKPPVAPERHQTNGATHATRGDSARESNYSPKMNPMREPDRSPKANRIQEPSHPPKLNATQAPNRSPKINQNHEPNRPPNANRTRESNHSPTRNRARELVSNPVSHDNRSTIISKNIADPRKAPTLISPTVNRTDSEAGTPVPTPQSTAEAMFGSVPLFSRNPILSSNPIVNSDTESSGTLDYTDPKERPPRSFAQKPTYLPKPNSEHPTYNIRATDWICRLYKGKMKEMGLVRIGAIGGQDIKLFDTIKEISKLCFSKMIRFSYIKSLVEQSIGNETLSICYVHPTDRSINEEKYNKFTGFLARGGLVGITAYENVTIVASPVNSDLLTLLRNPSESLGRMCLLLINDHKLAKEGLNYDKLLPETIEFTSKYPVTPSNLLVRTWENILKIKTDHSCSQVSMFGPSRHPEVLGMEAILKHRGISLDPTMNDVNTKALLIHRSSLSQIHMIPHLNDLKQREAFNFIVFGFTVNIPQDQALPNILFPSGGVVAITSELLLTNDRVLHKLMEYKDLKRHTEAWKIVISDSTVSILRKEAANNHAKAIKSCQIVEDLIKSERIKCIVPDVSKEAESTTETDTHTETFGMLLKLQGLLKAECRHFIILTTKEKLAPSHMGIQFLEPSNVDKWFNLEKL</sequence>
<feature type="compositionally biased region" description="Polar residues" evidence="3">
    <location>
        <begin position="418"/>
        <end position="430"/>
    </location>
</feature>
<organism evidence="5 6">
    <name type="scientific">Basidiobolus ranarum</name>
    <dbReference type="NCBI Taxonomy" id="34480"/>
    <lineage>
        <taxon>Eukaryota</taxon>
        <taxon>Fungi</taxon>
        <taxon>Fungi incertae sedis</taxon>
        <taxon>Zoopagomycota</taxon>
        <taxon>Entomophthoromycotina</taxon>
        <taxon>Basidiobolomycetes</taxon>
        <taxon>Basidiobolales</taxon>
        <taxon>Basidiobolaceae</taxon>
        <taxon>Basidiobolus</taxon>
    </lineage>
</organism>
<evidence type="ECO:0000256" key="2">
    <source>
        <dbReference type="ARBA" id="ARBA00023242"/>
    </source>
</evidence>
<dbReference type="PANTHER" id="PTHR22812">
    <property type="entry name" value="CHROMOBOX PROTEIN"/>
    <property type="match status" value="1"/>
</dbReference>
<proteinExistence type="predicted"/>
<dbReference type="Gene3D" id="3.40.50.11490">
    <property type="match status" value="1"/>
</dbReference>
<feature type="compositionally biased region" description="Polar residues" evidence="3">
    <location>
        <begin position="481"/>
        <end position="497"/>
    </location>
</feature>
<feature type="compositionally biased region" description="Basic and acidic residues" evidence="3">
    <location>
        <begin position="51"/>
        <end position="63"/>
    </location>
</feature>
<dbReference type="SUPFAM" id="SSF54160">
    <property type="entry name" value="Chromo domain-like"/>
    <property type="match status" value="1"/>
</dbReference>
<keyword evidence="2" id="KW-0539">Nucleus</keyword>
<dbReference type="InterPro" id="IPR023780">
    <property type="entry name" value="Chromo_domain"/>
</dbReference>
<feature type="domain" description="Chromo" evidence="4">
    <location>
        <begin position="84"/>
        <end position="140"/>
    </location>
</feature>
<name>A0ABR2X2L9_9FUNG</name>
<feature type="compositionally biased region" description="Acidic residues" evidence="3">
    <location>
        <begin position="64"/>
        <end position="84"/>
    </location>
</feature>
<dbReference type="Gene3D" id="2.40.50.40">
    <property type="match status" value="1"/>
</dbReference>
<gene>
    <name evidence="5" type="ORF">K7432_001690</name>
</gene>